<dbReference type="KEGG" id="hhn:HISP_16210"/>
<dbReference type="EMBL" id="CP006885">
    <property type="protein sequence ID" value="AHB67842.1"/>
    <property type="molecule type" value="Genomic_DNA"/>
</dbReference>
<dbReference type="Proteomes" id="UP000018572">
    <property type="component" value="Chromosome 2"/>
</dbReference>
<name>V5TS99_HALHI</name>
<keyword evidence="1" id="KW-1133">Transmembrane helix</keyword>
<protein>
    <submittedName>
        <fullName evidence="2">Uncharacterized protein</fullName>
    </submittedName>
</protein>
<reference evidence="2 3" key="1">
    <citation type="journal article" date="2014" name="Genome Announc.">
        <title>Complete Genome Sequence of the Extremely Halophilic Archaeon Haloarcula hispanica Strain N601.</title>
        <authorList>
            <person name="Ding J.Y."/>
            <person name="Chiang P.W."/>
            <person name="Hong M.J."/>
            <person name="Dyall-Smith M."/>
            <person name="Tang S.L."/>
        </authorList>
    </citation>
    <scope>NUCLEOTIDE SEQUENCE [LARGE SCALE GENOMIC DNA]</scope>
    <source>
        <strain evidence="2 3">N601</strain>
    </source>
</reference>
<gene>
    <name evidence="2" type="ORF">HISP_16210</name>
</gene>
<dbReference type="AlphaFoldDB" id="V5TS99"/>
<keyword evidence="3" id="KW-1185">Reference proteome</keyword>
<organism evidence="2 3">
    <name type="scientific">Haloarcula hispanica N601</name>
    <dbReference type="NCBI Taxonomy" id="1417673"/>
    <lineage>
        <taxon>Archaea</taxon>
        <taxon>Methanobacteriati</taxon>
        <taxon>Methanobacteriota</taxon>
        <taxon>Stenosarchaea group</taxon>
        <taxon>Halobacteria</taxon>
        <taxon>Halobacteriales</taxon>
        <taxon>Haloarculaceae</taxon>
        <taxon>Haloarcula</taxon>
    </lineage>
</organism>
<accession>V5TS99</accession>
<keyword evidence="1" id="KW-0472">Membrane</keyword>
<keyword evidence="1" id="KW-0812">Transmembrane</keyword>
<proteinExistence type="predicted"/>
<feature type="transmembrane region" description="Helical" evidence="1">
    <location>
        <begin position="52"/>
        <end position="74"/>
    </location>
</feature>
<evidence type="ECO:0000313" key="3">
    <source>
        <dbReference type="Proteomes" id="UP000018572"/>
    </source>
</evidence>
<sequence>MSDCIWAVCKPEQRAILFFCITYGASVIGIQLTNWAWSAEKETNGFPWIDEWWILVLVTVILYVFGGFNSKLLFV</sequence>
<feature type="transmembrane region" description="Helical" evidence="1">
    <location>
        <begin position="15"/>
        <end position="32"/>
    </location>
</feature>
<evidence type="ECO:0000256" key="1">
    <source>
        <dbReference type="SAM" id="Phobius"/>
    </source>
</evidence>
<evidence type="ECO:0000313" key="2">
    <source>
        <dbReference type="EMBL" id="AHB67842.1"/>
    </source>
</evidence>
<dbReference type="HOGENOM" id="CLU_199457_0_0_2"/>